<evidence type="ECO:0000313" key="2">
    <source>
        <dbReference type="EMBL" id="KAK7833113.1"/>
    </source>
</evidence>
<feature type="non-terminal residue" evidence="2">
    <location>
        <position position="1"/>
    </location>
</feature>
<accession>A0AAW0K2G3</accession>
<dbReference type="Proteomes" id="UP000237347">
    <property type="component" value="Unassembled WGS sequence"/>
</dbReference>
<name>A0AAW0K2G3_QUESU</name>
<feature type="transmembrane region" description="Helical" evidence="1">
    <location>
        <begin position="92"/>
        <end position="117"/>
    </location>
</feature>
<dbReference type="EMBL" id="PKMF04000412">
    <property type="protein sequence ID" value="KAK7833113.1"/>
    <property type="molecule type" value="Genomic_DNA"/>
</dbReference>
<protein>
    <submittedName>
        <fullName evidence="2">Uncharacterized protein</fullName>
    </submittedName>
</protein>
<keyword evidence="1" id="KW-1133">Transmembrane helix</keyword>
<evidence type="ECO:0000256" key="1">
    <source>
        <dbReference type="SAM" id="Phobius"/>
    </source>
</evidence>
<keyword evidence="1" id="KW-0472">Membrane</keyword>
<keyword evidence="1" id="KW-0812">Transmembrane</keyword>
<dbReference type="AlphaFoldDB" id="A0AAW0K2G3"/>
<evidence type="ECO:0000313" key="3">
    <source>
        <dbReference type="Proteomes" id="UP000237347"/>
    </source>
</evidence>
<comment type="caution">
    <text evidence="2">The sequence shown here is derived from an EMBL/GenBank/DDBJ whole genome shotgun (WGS) entry which is preliminary data.</text>
</comment>
<keyword evidence="3" id="KW-1185">Reference proteome</keyword>
<sequence>INECDIEELNNGTSNQYCVNEPKDYRYFCIKRTVEAEWDSALIEKVVMVAWAIWSNRNERRHGGNFIIFNMAANKMYLALPLHTKASRVSQLEIYCSSVSADLIIMLVCSSWMYLIIKQRKLIKLKEMFF</sequence>
<gene>
    <name evidence="2" type="ORF">CFP56_025823</name>
</gene>
<reference evidence="2 3" key="1">
    <citation type="journal article" date="2018" name="Sci. Data">
        <title>The draft genome sequence of cork oak.</title>
        <authorList>
            <person name="Ramos A.M."/>
            <person name="Usie A."/>
            <person name="Barbosa P."/>
            <person name="Barros P.M."/>
            <person name="Capote T."/>
            <person name="Chaves I."/>
            <person name="Simoes F."/>
            <person name="Abreu I."/>
            <person name="Carrasquinho I."/>
            <person name="Faro C."/>
            <person name="Guimaraes J.B."/>
            <person name="Mendonca D."/>
            <person name="Nobrega F."/>
            <person name="Rodrigues L."/>
            <person name="Saibo N.J.M."/>
            <person name="Varela M.C."/>
            <person name="Egas C."/>
            <person name="Matos J."/>
            <person name="Miguel C.M."/>
            <person name="Oliveira M.M."/>
            <person name="Ricardo C.P."/>
            <person name="Goncalves S."/>
        </authorList>
    </citation>
    <scope>NUCLEOTIDE SEQUENCE [LARGE SCALE GENOMIC DNA]</scope>
    <source>
        <strain evidence="3">cv. HL8</strain>
    </source>
</reference>
<proteinExistence type="predicted"/>
<organism evidence="2 3">
    <name type="scientific">Quercus suber</name>
    <name type="common">Cork oak</name>
    <dbReference type="NCBI Taxonomy" id="58331"/>
    <lineage>
        <taxon>Eukaryota</taxon>
        <taxon>Viridiplantae</taxon>
        <taxon>Streptophyta</taxon>
        <taxon>Embryophyta</taxon>
        <taxon>Tracheophyta</taxon>
        <taxon>Spermatophyta</taxon>
        <taxon>Magnoliopsida</taxon>
        <taxon>eudicotyledons</taxon>
        <taxon>Gunneridae</taxon>
        <taxon>Pentapetalae</taxon>
        <taxon>rosids</taxon>
        <taxon>fabids</taxon>
        <taxon>Fagales</taxon>
        <taxon>Fagaceae</taxon>
        <taxon>Quercus</taxon>
    </lineage>
</organism>